<dbReference type="OrthoDB" id="9774205at2"/>
<dbReference type="AlphaFoldDB" id="A0A1M5HFN5"/>
<feature type="chain" id="PRO_5009910771" evidence="1">
    <location>
        <begin position="21"/>
        <end position="308"/>
    </location>
</feature>
<sequence length="308" mass="35209">MKRFLLLLIICLGSQNQCLAQPYAIPTNVKKIVFIGNSITYAGYYVSCIDAYLRLQYPERHFEIINVGLPSETVSGLSEPDHARGKFPRPDLHERLARILSKLKPDLVFACYGMNDGIYLPFDNERFQKFQEGMQWMHEQVTKSGAPIIHITTPIYDERKGNAYANVLDIYTDWLISQRYTNNWNVIDVHWPMKKYLEDQRLKDATFQFAADGIHPDNVGHFIIVKQILLNLGETKASTATNMQDLLLGYKNGDSIFHLIEKEQAIKKDAYLTFTGHKRPGMNAGLPLPEAESQCADIEKQIQMLAKP</sequence>
<evidence type="ECO:0000313" key="3">
    <source>
        <dbReference type="EMBL" id="SHG14760.1"/>
    </source>
</evidence>
<organism evidence="3 4">
    <name type="scientific">Flavobacterium fluvii</name>
    <dbReference type="NCBI Taxonomy" id="468056"/>
    <lineage>
        <taxon>Bacteria</taxon>
        <taxon>Pseudomonadati</taxon>
        <taxon>Bacteroidota</taxon>
        <taxon>Flavobacteriia</taxon>
        <taxon>Flavobacteriales</taxon>
        <taxon>Flavobacteriaceae</taxon>
        <taxon>Flavobacterium</taxon>
    </lineage>
</organism>
<dbReference type="PANTHER" id="PTHR30383">
    <property type="entry name" value="THIOESTERASE 1/PROTEASE 1/LYSOPHOSPHOLIPASE L1"/>
    <property type="match status" value="1"/>
</dbReference>
<dbReference type="CDD" id="cd01834">
    <property type="entry name" value="SGNH_hydrolase_like_2"/>
    <property type="match status" value="1"/>
</dbReference>
<dbReference type="STRING" id="468056.SAMN05443549_102216"/>
<dbReference type="EMBL" id="FQWB01000002">
    <property type="protein sequence ID" value="SHG14760.1"/>
    <property type="molecule type" value="Genomic_DNA"/>
</dbReference>
<dbReference type="InterPro" id="IPR013830">
    <property type="entry name" value="SGNH_hydro"/>
</dbReference>
<gene>
    <name evidence="3" type="ORF">SAMN05443549_102216</name>
</gene>
<reference evidence="4" key="1">
    <citation type="submission" date="2016-11" db="EMBL/GenBank/DDBJ databases">
        <authorList>
            <person name="Varghese N."/>
            <person name="Submissions S."/>
        </authorList>
    </citation>
    <scope>NUCLEOTIDE SEQUENCE [LARGE SCALE GENOMIC DNA]</scope>
    <source>
        <strain evidence="4">DSM 19978</strain>
    </source>
</reference>
<accession>A0A1M5HFN5</accession>
<protein>
    <submittedName>
        <fullName evidence="3">Lysophospholipase L1</fullName>
    </submittedName>
</protein>
<dbReference type="InterPro" id="IPR051532">
    <property type="entry name" value="Ester_Hydrolysis_Enzymes"/>
</dbReference>
<dbReference type="PANTHER" id="PTHR30383:SF5">
    <property type="entry name" value="SGNH HYDROLASE-TYPE ESTERASE DOMAIN-CONTAINING PROTEIN"/>
    <property type="match status" value="1"/>
</dbReference>
<feature type="domain" description="SGNH hydrolase-type esterase" evidence="2">
    <location>
        <begin position="34"/>
        <end position="221"/>
    </location>
</feature>
<dbReference type="Gene3D" id="3.40.50.1110">
    <property type="entry name" value="SGNH hydrolase"/>
    <property type="match status" value="1"/>
</dbReference>
<name>A0A1M5HFN5_9FLAO</name>
<dbReference type="SUPFAM" id="SSF52266">
    <property type="entry name" value="SGNH hydrolase"/>
    <property type="match status" value="1"/>
</dbReference>
<proteinExistence type="predicted"/>
<dbReference type="Proteomes" id="UP000184516">
    <property type="component" value="Unassembled WGS sequence"/>
</dbReference>
<keyword evidence="4" id="KW-1185">Reference proteome</keyword>
<evidence type="ECO:0000256" key="1">
    <source>
        <dbReference type="SAM" id="SignalP"/>
    </source>
</evidence>
<evidence type="ECO:0000259" key="2">
    <source>
        <dbReference type="Pfam" id="PF13472"/>
    </source>
</evidence>
<evidence type="ECO:0000313" key="4">
    <source>
        <dbReference type="Proteomes" id="UP000184516"/>
    </source>
</evidence>
<dbReference type="GO" id="GO:0004622">
    <property type="term" value="F:phosphatidylcholine lysophospholipase activity"/>
    <property type="evidence" value="ECO:0007669"/>
    <property type="project" value="TreeGrafter"/>
</dbReference>
<dbReference type="Pfam" id="PF13472">
    <property type="entry name" value="Lipase_GDSL_2"/>
    <property type="match status" value="1"/>
</dbReference>
<dbReference type="InterPro" id="IPR036514">
    <property type="entry name" value="SGNH_hydro_sf"/>
</dbReference>
<dbReference type="RefSeq" id="WP_073369166.1">
    <property type="nucleotide sequence ID" value="NZ_FQWB01000002.1"/>
</dbReference>
<keyword evidence="1" id="KW-0732">Signal</keyword>
<feature type="signal peptide" evidence="1">
    <location>
        <begin position="1"/>
        <end position="20"/>
    </location>
</feature>